<evidence type="ECO:0000313" key="2">
    <source>
        <dbReference type="EMBL" id="ARU60287.1"/>
    </source>
</evidence>
<organism evidence="2 3">
    <name type="scientific">Tumebacillus avium</name>
    <dbReference type="NCBI Taxonomy" id="1903704"/>
    <lineage>
        <taxon>Bacteria</taxon>
        <taxon>Bacillati</taxon>
        <taxon>Bacillota</taxon>
        <taxon>Bacilli</taxon>
        <taxon>Bacillales</taxon>
        <taxon>Alicyclobacillaceae</taxon>
        <taxon>Tumebacillus</taxon>
    </lineage>
</organism>
<name>A0A1Y0IIK4_9BACL</name>
<protein>
    <submittedName>
        <fullName evidence="2">Uncharacterized protein</fullName>
    </submittedName>
</protein>
<feature type="compositionally biased region" description="Basic and acidic residues" evidence="1">
    <location>
        <begin position="458"/>
        <end position="468"/>
    </location>
</feature>
<feature type="region of interest" description="Disordered" evidence="1">
    <location>
        <begin position="1"/>
        <end position="27"/>
    </location>
</feature>
<accession>A0A1Y0IIK4</accession>
<proteinExistence type="predicted"/>
<reference evidence="3" key="1">
    <citation type="submission" date="2017-05" db="EMBL/GenBank/DDBJ databases">
        <authorList>
            <person name="Sung H."/>
        </authorList>
    </citation>
    <scope>NUCLEOTIDE SEQUENCE [LARGE SCALE GENOMIC DNA]</scope>
    <source>
        <strain evidence="3">AR23208</strain>
    </source>
</reference>
<dbReference type="AlphaFoldDB" id="A0A1Y0IIK4"/>
<gene>
    <name evidence="2" type="ORF">CBW65_03825</name>
</gene>
<feature type="region of interest" description="Disordered" evidence="1">
    <location>
        <begin position="436"/>
        <end position="490"/>
    </location>
</feature>
<dbReference type="KEGG" id="tum:CBW65_03825"/>
<evidence type="ECO:0000313" key="3">
    <source>
        <dbReference type="Proteomes" id="UP000195437"/>
    </source>
</evidence>
<dbReference type="Proteomes" id="UP000195437">
    <property type="component" value="Chromosome"/>
</dbReference>
<evidence type="ECO:0000256" key="1">
    <source>
        <dbReference type="SAM" id="MobiDB-lite"/>
    </source>
</evidence>
<dbReference type="EMBL" id="CP021434">
    <property type="protein sequence ID" value="ARU60287.1"/>
    <property type="molecule type" value="Genomic_DNA"/>
</dbReference>
<dbReference type="OrthoDB" id="292792at2"/>
<keyword evidence="3" id="KW-1185">Reference proteome</keyword>
<sequence>MLETGSRRTGSKPAVTKPGTGAASQTWGAGHAAQLKILQLQKTLGNRAVTQLLRAQQSAQSTPPIQRVIAYDPSSSKEEEKKYPTTWLRMRNLDSKPMRKTAKGTFQMAVSELQDMGITGIDEEKLQEIWGKVAKANKTFNILDEPKAVVKEMAKRYVRSMKSKAGFAKRSGETSKMLKHLRRKNKKFIFKNSPQNPMMVMEDDDLAKFSYDKNTSKEAQIQKQLSTVLLHSLPEGVEAQAALSKDKGGVVMSTNINAENRKIDDDLGLERRDDILDLAADVLESHHLESTSRENAMKDHVMRHALKLYDRLKLYLDDDAIVSVPADVDVKFDGRHAEIRIQQGGVWNEFDYHLPTGTKYQCMGCRLYFHEEGLDTGNRMGGLWVTNSALSTQMVPQLEKGIKIGGLGDEVDSVALLLATQYEKMMAAQQVEMGRGKTKGGEYTFDRQADSESELDEADYKRIQEDIKKRKLRKKVKGNGGGGKPHAHNH</sequence>
<dbReference type="RefSeq" id="WP_087455674.1">
    <property type="nucleotide sequence ID" value="NZ_CP021434.1"/>
</dbReference>